<comment type="caution">
    <text evidence="2">The sequence shown here is derived from an EMBL/GenBank/DDBJ whole genome shotgun (WGS) entry which is preliminary data.</text>
</comment>
<protein>
    <recommendedName>
        <fullName evidence="4">Alkaline phosphatase</fullName>
    </recommendedName>
</protein>
<proteinExistence type="predicted"/>
<dbReference type="Proteomes" id="UP000838160">
    <property type="component" value="Unassembled WGS sequence"/>
</dbReference>
<dbReference type="PANTHER" id="PTHR11596:SF5">
    <property type="entry name" value="ALKALINE PHOSPHATASE"/>
    <property type="match status" value="1"/>
</dbReference>
<dbReference type="PANTHER" id="PTHR11596">
    <property type="entry name" value="ALKALINE PHOSPHATASE"/>
    <property type="match status" value="1"/>
</dbReference>
<organism evidence="2 3">
    <name type="scientific">Vibrio hippocampi</name>
    <dbReference type="NCBI Taxonomy" id="654686"/>
    <lineage>
        <taxon>Bacteria</taxon>
        <taxon>Pseudomonadati</taxon>
        <taxon>Pseudomonadota</taxon>
        <taxon>Gammaproteobacteria</taxon>
        <taxon>Vibrionales</taxon>
        <taxon>Vibrionaceae</taxon>
        <taxon>Vibrio</taxon>
    </lineage>
</organism>
<dbReference type="Pfam" id="PF00245">
    <property type="entry name" value="Alk_phosphatase"/>
    <property type="match status" value="1"/>
</dbReference>
<keyword evidence="1" id="KW-0597">Phosphoprotein</keyword>
<dbReference type="InterPro" id="IPR001952">
    <property type="entry name" value="Alkaline_phosphatase"/>
</dbReference>
<evidence type="ECO:0000256" key="1">
    <source>
        <dbReference type="ARBA" id="ARBA00022553"/>
    </source>
</evidence>
<name>A0ABN8DFS0_9VIBR</name>
<dbReference type="SUPFAM" id="SSF53649">
    <property type="entry name" value="Alkaline phosphatase-like"/>
    <property type="match status" value="1"/>
</dbReference>
<dbReference type="Gene3D" id="3.40.720.10">
    <property type="entry name" value="Alkaline Phosphatase, subunit A"/>
    <property type="match status" value="2"/>
</dbReference>
<sequence>MNLYQRLIPLTVASSLLLAGCNSDDSATEQQLETSTKKNIILMITDGASDGAWDIASFWQHGELLNDTYPYNALDTRYAMSTYALNGNSAPDTSENCDASTYAEGFGYDPEQAASDKATDATTFTQMQVLAYSDVTGTHELCLNPEQGMGCSVVMYGELPITIYANEVNLTFEAYEYINTNYTDSAASGTAFATGESTYNGAISVDNCGNTLLPITAYAKDHGLATGIVSSVQFSHATPAVFGANNTSRSNTDVIGSDLLNNGHLDLIMGSGHPLFDENGESQEADYSYIEAQSWQSLQQGELVSKTHQKAWTFIDSKDSFEALANQSADEEMLSGPLIGLVQNNATLQQSRTLCSDEDAAVAFACSYVENVPSLATMTTGALNYLSQNDKGLFVMIEGGAVDWAAHANDTARIIEEQVDFNDAVKAAYDWVEENSNWDETLLIVTTDHGNSFVLGASSDQAVYDPVAMTAKEQMPEVKYYSGSHTNELVRFYAKGMDSERFADYVIGKDDNYPNHYRHTGADGSYFQNKHVFNVVKDILDQ</sequence>
<evidence type="ECO:0000313" key="2">
    <source>
        <dbReference type="EMBL" id="CAH0525159.1"/>
    </source>
</evidence>
<dbReference type="InterPro" id="IPR017850">
    <property type="entry name" value="Alkaline_phosphatase_core_sf"/>
</dbReference>
<dbReference type="PROSITE" id="PS51257">
    <property type="entry name" value="PROKAR_LIPOPROTEIN"/>
    <property type="match status" value="1"/>
</dbReference>
<dbReference type="RefSeq" id="WP_237483852.1">
    <property type="nucleotide sequence ID" value="NZ_CAKLCM010000002.1"/>
</dbReference>
<evidence type="ECO:0000313" key="3">
    <source>
        <dbReference type="Proteomes" id="UP000838160"/>
    </source>
</evidence>
<reference evidence="2" key="1">
    <citation type="submission" date="2021-12" db="EMBL/GenBank/DDBJ databases">
        <authorList>
            <person name="Rodrigo-Torres L."/>
            <person name="Arahal R. D."/>
            <person name="Lucena T."/>
        </authorList>
    </citation>
    <scope>NUCLEOTIDE SEQUENCE</scope>
    <source>
        <strain evidence="2">CECT 8226</strain>
    </source>
</reference>
<gene>
    <name evidence="2" type="ORF">VHP8226_00826</name>
</gene>
<dbReference type="EMBL" id="CAKLCM010000002">
    <property type="protein sequence ID" value="CAH0525159.1"/>
    <property type="molecule type" value="Genomic_DNA"/>
</dbReference>
<accession>A0ABN8DFS0</accession>
<evidence type="ECO:0008006" key="4">
    <source>
        <dbReference type="Google" id="ProtNLM"/>
    </source>
</evidence>
<dbReference type="CDD" id="cd16012">
    <property type="entry name" value="ALP"/>
    <property type="match status" value="1"/>
</dbReference>
<dbReference type="SMART" id="SM00098">
    <property type="entry name" value="alkPPc"/>
    <property type="match status" value="1"/>
</dbReference>
<keyword evidence="3" id="KW-1185">Reference proteome</keyword>